<dbReference type="AlphaFoldDB" id="A0A178ICW9"/>
<keyword evidence="2" id="KW-1185">Reference proteome</keyword>
<proteinExistence type="predicted"/>
<accession>A0A178ICW9</accession>
<comment type="caution">
    <text evidence="1">The sequence shown here is derived from an EMBL/GenBank/DDBJ whole genome shotgun (WGS) entry which is preliminary data.</text>
</comment>
<organism evidence="1 2">
    <name type="scientific">Termitidicoccus mucosus</name>
    <dbReference type="NCBI Taxonomy" id="1184151"/>
    <lineage>
        <taxon>Bacteria</taxon>
        <taxon>Pseudomonadati</taxon>
        <taxon>Verrucomicrobiota</taxon>
        <taxon>Opitutia</taxon>
        <taxon>Opitutales</taxon>
        <taxon>Opitutaceae</taxon>
        <taxon>Termitidicoccus</taxon>
    </lineage>
</organism>
<dbReference type="EMBL" id="LRRQ01000155">
    <property type="protein sequence ID" value="OAM87864.1"/>
    <property type="molecule type" value="Genomic_DNA"/>
</dbReference>
<protein>
    <submittedName>
        <fullName evidence="1">Uncharacterized protein</fullName>
    </submittedName>
</protein>
<sequence length="84" mass="9638">MDDNPDNIELLKWGHHIIKARMEATNRPLLPIPFRPVVYMVGTGDNDSGFSLKGWRSKKIMLKKLLGLRPLTARLRREFLLGPS</sequence>
<dbReference type="Proteomes" id="UP000078486">
    <property type="component" value="Unassembled WGS sequence"/>
</dbReference>
<name>A0A178ICW9_9BACT</name>
<evidence type="ECO:0000313" key="1">
    <source>
        <dbReference type="EMBL" id="OAM87864.1"/>
    </source>
</evidence>
<evidence type="ECO:0000313" key="2">
    <source>
        <dbReference type="Proteomes" id="UP000078486"/>
    </source>
</evidence>
<gene>
    <name evidence="1" type="ORF">AW736_20215</name>
</gene>
<reference evidence="1 2" key="1">
    <citation type="submission" date="2016-01" db="EMBL/GenBank/DDBJ databases">
        <title>High potential of lignocellulose degradation of a new Verrucomicrobia species.</title>
        <authorList>
            <person name="Wang Y."/>
            <person name="Shi Y."/>
            <person name="Qiu Z."/>
            <person name="Liu S."/>
            <person name="Yang H."/>
        </authorList>
    </citation>
    <scope>NUCLEOTIDE SEQUENCE [LARGE SCALE GENOMIC DNA]</scope>
    <source>
        <strain evidence="1 2">TSB47</strain>
    </source>
</reference>